<dbReference type="Proteomes" id="UP001175097">
    <property type="component" value="Unassembled WGS sequence"/>
</dbReference>
<dbReference type="RefSeq" id="WP_301243227.1">
    <property type="nucleotide sequence ID" value="NZ_JAROCC010000006.1"/>
</dbReference>
<comment type="caution">
    <text evidence="4">The sequence shown here is derived from an EMBL/GenBank/DDBJ whole genome shotgun (WGS) entry which is preliminary data.</text>
</comment>
<feature type="transmembrane region" description="Helical" evidence="3">
    <location>
        <begin position="400"/>
        <end position="425"/>
    </location>
</feature>
<reference evidence="4" key="1">
    <citation type="submission" date="2023-03" db="EMBL/GenBank/DDBJ databases">
        <title>MT1 and MT2 Draft Genomes of Novel Species.</title>
        <authorList>
            <person name="Venkateswaran K."/>
        </authorList>
    </citation>
    <scope>NUCLEOTIDE SEQUENCE</scope>
    <source>
        <strain evidence="4">F6_3S_P_2</strain>
    </source>
</reference>
<evidence type="ECO:0000256" key="1">
    <source>
        <dbReference type="ARBA" id="ARBA00005278"/>
    </source>
</evidence>
<dbReference type="EMBL" id="JAROCC010000006">
    <property type="protein sequence ID" value="MDN4607638.1"/>
    <property type="molecule type" value="Genomic_DNA"/>
</dbReference>
<sequence>MGSDNKPVISKKSLKQLFYNSMDFVIIDVEWPMGKGILCYYSSLADPTEANKQIDIIRQRALEKTNNWGKTAASDVKPYSEEELVKSVCSGQTVIIFEESQLMLTVSAPNTSGRTPSEPETEQVVRGPHDGFVESTQINLTLIRQKLHRKDLVVKSMEIGADTSTTMTYLYIDTIADKDVVKLFETKLEDVRDINILNTGEIEDYLEGSVYSPFPQLLYTERPDRVVFNLMEGKIALFADNSPSAMIAPVTFFSFFQSPDDFNGRVIIGSFFRLLRIISLVMAIFLPAFYIAVVSFHSEILPIELSKKVKLAINEIPYRPIFEAFILEVFIELIREASIRLPKPIGQTIGVVGGLIIGDAIVSAGLVSNLMVIVVALTAISSFVVPTAEMNMSIRILRFPFMIAAALFGFFGMAIGMMILTIHLLTLSSLKQPYFAPFIPLDTTRFMDIFLRSPYTKFHKQQKTFTFISKKKGRKS</sequence>
<dbReference type="InterPro" id="IPR004995">
    <property type="entry name" value="Spore_Ger"/>
</dbReference>
<proteinExistence type="inferred from homology"/>
<evidence type="ECO:0000313" key="5">
    <source>
        <dbReference type="Proteomes" id="UP001175097"/>
    </source>
</evidence>
<dbReference type="PANTHER" id="PTHR22550:SF5">
    <property type="entry name" value="LEUCINE ZIPPER PROTEIN 4"/>
    <property type="match status" value="1"/>
</dbReference>
<evidence type="ECO:0000256" key="3">
    <source>
        <dbReference type="SAM" id="Phobius"/>
    </source>
</evidence>
<protein>
    <submittedName>
        <fullName evidence="4">Spore germination protein</fullName>
    </submittedName>
</protein>
<keyword evidence="3" id="KW-1133">Transmembrane helix</keyword>
<dbReference type="InterPro" id="IPR050768">
    <property type="entry name" value="UPF0353/GerABKA_families"/>
</dbReference>
<dbReference type="PANTHER" id="PTHR22550">
    <property type="entry name" value="SPORE GERMINATION PROTEIN"/>
    <property type="match status" value="1"/>
</dbReference>
<organism evidence="4 5">
    <name type="scientific">Sporosarcina highlanderae</name>
    <dbReference type="NCBI Taxonomy" id="3035916"/>
    <lineage>
        <taxon>Bacteria</taxon>
        <taxon>Bacillati</taxon>
        <taxon>Bacillota</taxon>
        <taxon>Bacilli</taxon>
        <taxon>Bacillales</taxon>
        <taxon>Caryophanaceae</taxon>
        <taxon>Sporosarcina</taxon>
    </lineage>
</organism>
<keyword evidence="2 3" id="KW-0472">Membrane</keyword>
<dbReference type="Pfam" id="PF03323">
    <property type="entry name" value="GerA"/>
    <property type="match status" value="1"/>
</dbReference>
<feature type="transmembrane region" description="Helical" evidence="3">
    <location>
        <begin position="370"/>
        <end position="388"/>
    </location>
</feature>
<evidence type="ECO:0000313" key="4">
    <source>
        <dbReference type="EMBL" id="MDN4607638.1"/>
    </source>
</evidence>
<accession>A0ABT8JR47</accession>
<gene>
    <name evidence="4" type="ORF">P5G49_09060</name>
</gene>
<keyword evidence="3" id="KW-0812">Transmembrane</keyword>
<comment type="similarity">
    <text evidence="1">Belongs to the GerABKA family.</text>
</comment>
<evidence type="ECO:0000256" key="2">
    <source>
        <dbReference type="ARBA" id="ARBA00023136"/>
    </source>
</evidence>
<name>A0ABT8JR47_9BACL</name>
<dbReference type="PIRSF" id="PIRSF005690">
    <property type="entry name" value="GerBA"/>
    <property type="match status" value="1"/>
</dbReference>
<keyword evidence="5" id="KW-1185">Reference proteome</keyword>
<feature type="transmembrane region" description="Helical" evidence="3">
    <location>
        <begin position="274"/>
        <end position="296"/>
    </location>
</feature>